<feature type="region of interest" description="Disordered" evidence="1">
    <location>
        <begin position="1"/>
        <end position="41"/>
    </location>
</feature>
<keyword evidence="3" id="KW-1185">Reference proteome</keyword>
<evidence type="ECO:0000256" key="1">
    <source>
        <dbReference type="SAM" id="MobiDB-lite"/>
    </source>
</evidence>
<dbReference type="Proteomes" id="UP000789901">
    <property type="component" value="Unassembled WGS sequence"/>
</dbReference>
<dbReference type="EMBL" id="CAJVQB010023395">
    <property type="protein sequence ID" value="CAG8801762.1"/>
    <property type="molecule type" value="Genomic_DNA"/>
</dbReference>
<sequence length="85" mass="10057">WNKETKSNSEGLHVKDGIRQEEAYKSREKKPSFRKSSHKNRQELKKLNMMQYIKDLGKNNSLYVPWWKASMTFDPGGINRLTETL</sequence>
<accession>A0ABN7VV88</accession>
<feature type="non-terminal residue" evidence="2">
    <location>
        <position position="1"/>
    </location>
</feature>
<protein>
    <submittedName>
        <fullName evidence="2">30716_t:CDS:1</fullName>
    </submittedName>
</protein>
<comment type="caution">
    <text evidence="2">The sequence shown here is derived from an EMBL/GenBank/DDBJ whole genome shotgun (WGS) entry which is preliminary data.</text>
</comment>
<organism evidence="2 3">
    <name type="scientific">Gigaspora margarita</name>
    <dbReference type="NCBI Taxonomy" id="4874"/>
    <lineage>
        <taxon>Eukaryota</taxon>
        <taxon>Fungi</taxon>
        <taxon>Fungi incertae sedis</taxon>
        <taxon>Mucoromycota</taxon>
        <taxon>Glomeromycotina</taxon>
        <taxon>Glomeromycetes</taxon>
        <taxon>Diversisporales</taxon>
        <taxon>Gigasporaceae</taxon>
        <taxon>Gigaspora</taxon>
    </lineage>
</organism>
<reference evidence="2 3" key="1">
    <citation type="submission" date="2021-06" db="EMBL/GenBank/DDBJ databases">
        <authorList>
            <person name="Kallberg Y."/>
            <person name="Tangrot J."/>
            <person name="Rosling A."/>
        </authorList>
    </citation>
    <scope>NUCLEOTIDE SEQUENCE [LARGE SCALE GENOMIC DNA]</scope>
    <source>
        <strain evidence="2 3">120-4 pot B 10/14</strain>
    </source>
</reference>
<evidence type="ECO:0000313" key="2">
    <source>
        <dbReference type="EMBL" id="CAG8801762.1"/>
    </source>
</evidence>
<name>A0ABN7VV88_GIGMA</name>
<gene>
    <name evidence="2" type="ORF">GMARGA_LOCUS23264</name>
</gene>
<evidence type="ECO:0000313" key="3">
    <source>
        <dbReference type="Proteomes" id="UP000789901"/>
    </source>
</evidence>
<proteinExistence type="predicted"/>
<feature type="compositionally biased region" description="Basic and acidic residues" evidence="1">
    <location>
        <begin position="1"/>
        <end position="31"/>
    </location>
</feature>